<reference evidence="1 2" key="1">
    <citation type="submission" date="2023-03" db="EMBL/GenBank/DDBJ databases">
        <authorList>
            <person name="Pearce D."/>
        </authorList>
    </citation>
    <scope>NUCLEOTIDE SEQUENCE [LARGE SCALE GENOMIC DNA]</scope>
    <source>
        <strain evidence="1">Msz</strain>
    </source>
</reference>
<sequence length="271" mass="30205">MARTRFRRLPERDDAEQSRRFTIGATAWASPGRALARYIDAFTIRPEFATLICSERVFFVKHSEGLNWIERNYPCPSASGQNALWVSTKYRCDPAVKALPNSVVNSAVPRYWSAADADVNFYWLSETCGATVSPPKPSLRVLFLKPSLAVKTSPTMAGRLFQALTTPPHQTQGRLKRPFTIEPGLTVQFAGMSAVTCRPRRPSKLTRSSALSLAKRFLTLGRSLSPLPRYPEGDVPNFSQTLLPTYITNERNPNVSSVLCPCRPTLNAENK</sequence>
<evidence type="ECO:0000313" key="2">
    <source>
        <dbReference type="Proteomes" id="UP001162030"/>
    </source>
</evidence>
<protein>
    <submittedName>
        <fullName evidence="1">Uncharacterized protein</fullName>
    </submittedName>
</protein>
<evidence type="ECO:0000313" key="1">
    <source>
        <dbReference type="EMBL" id="CAI8890009.1"/>
    </source>
</evidence>
<gene>
    <name evidence="1" type="ORF">MSZNOR_3229</name>
</gene>
<organism evidence="1 2">
    <name type="scientific">Methylocaldum szegediense</name>
    <dbReference type="NCBI Taxonomy" id="73780"/>
    <lineage>
        <taxon>Bacteria</taxon>
        <taxon>Pseudomonadati</taxon>
        <taxon>Pseudomonadota</taxon>
        <taxon>Gammaproteobacteria</taxon>
        <taxon>Methylococcales</taxon>
        <taxon>Methylococcaceae</taxon>
        <taxon>Methylocaldum</taxon>
    </lineage>
</organism>
<dbReference type="EMBL" id="OX458333">
    <property type="protein sequence ID" value="CAI8890009.1"/>
    <property type="molecule type" value="Genomic_DNA"/>
</dbReference>
<accession>A0ABM9I4Q6</accession>
<proteinExistence type="predicted"/>
<name>A0ABM9I4Q6_9GAMM</name>
<dbReference type="Proteomes" id="UP001162030">
    <property type="component" value="Chromosome"/>
</dbReference>
<keyword evidence="2" id="KW-1185">Reference proteome</keyword>